<dbReference type="Gene3D" id="1.20.1530.20">
    <property type="match status" value="1"/>
</dbReference>
<keyword evidence="8" id="KW-1185">Reference proteome</keyword>
<feature type="transmembrane region" description="Helical" evidence="6">
    <location>
        <begin position="68"/>
        <end position="85"/>
    </location>
</feature>
<evidence type="ECO:0000256" key="2">
    <source>
        <dbReference type="ARBA" id="ARBA00022692"/>
    </source>
</evidence>
<feature type="transmembrane region" description="Helical" evidence="6">
    <location>
        <begin position="195"/>
        <end position="214"/>
    </location>
</feature>
<dbReference type="EMBL" id="JAVKGS010000001">
    <property type="protein sequence ID" value="MDR5691287.1"/>
    <property type="molecule type" value="Genomic_DNA"/>
</dbReference>
<dbReference type="PANTHER" id="PTHR10361:SF28">
    <property type="entry name" value="P3 PROTEIN-RELATED"/>
    <property type="match status" value="1"/>
</dbReference>
<feature type="transmembrane region" description="Helical" evidence="6">
    <location>
        <begin position="40"/>
        <end position="62"/>
    </location>
</feature>
<sequence>MDILSIVSTTIQVTVALTVFGYGLSARPDDLLSVLRRPRVLFLSIVAMFVVMPVIALAAHVYLDFPHAAEVALVVIALTPIPALLPRTEIGSGGRATYAYGLAFAVALLSPVLIPLLSDLIGRLMDRPFGLSPFTIAGAMLVQVLLPLALGFVVGRLWPGVAERFGNRMVAIANSVMLVALLALLVLVLPAVLSALSLATLLVMFGFTAAGLAVGHALGGPDRTDAVVLAIACANRNPGLAIGLAASIFPAESFAGTAIIYALVSNIAVTLYTRLQRRRAAETGEPAPTSEEHASPGSTRGSPACRDGSAPSSAWCRSSSAPSSSRGRRRRSACWRSSSASD</sequence>
<accession>A0ABU1FHR0</accession>
<dbReference type="Pfam" id="PF01758">
    <property type="entry name" value="SBF"/>
    <property type="match status" value="1"/>
</dbReference>
<keyword evidence="4 6" id="KW-0472">Membrane</keyword>
<dbReference type="RefSeq" id="WP_310519914.1">
    <property type="nucleotide sequence ID" value="NZ_BAABBS010000003.1"/>
</dbReference>
<reference evidence="8" key="1">
    <citation type="submission" date="2023-07" db="EMBL/GenBank/DDBJ databases">
        <title>Description of three actinobacteria isolated from air of manufacturing shop in a pharmaceutical factory.</title>
        <authorList>
            <person name="Zhang D.-F."/>
        </authorList>
    </citation>
    <scope>NUCLEOTIDE SEQUENCE [LARGE SCALE GENOMIC DNA]</scope>
    <source>
        <strain evidence="8">CCTCC AB 2011122</strain>
    </source>
</reference>
<evidence type="ECO:0000256" key="1">
    <source>
        <dbReference type="ARBA" id="ARBA00004141"/>
    </source>
</evidence>
<keyword evidence="3 6" id="KW-1133">Transmembrane helix</keyword>
<dbReference type="Proteomes" id="UP001260072">
    <property type="component" value="Unassembled WGS sequence"/>
</dbReference>
<feature type="compositionally biased region" description="Low complexity" evidence="5">
    <location>
        <begin position="308"/>
        <end position="325"/>
    </location>
</feature>
<name>A0ABU1FHR0_9MICO</name>
<evidence type="ECO:0000313" key="8">
    <source>
        <dbReference type="Proteomes" id="UP001260072"/>
    </source>
</evidence>
<evidence type="ECO:0000313" key="7">
    <source>
        <dbReference type="EMBL" id="MDR5691287.1"/>
    </source>
</evidence>
<feature type="transmembrane region" description="Helical" evidence="6">
    <location>
        <begin position="226"/>
        <end position="248"/>
    </location>
</feature>
<evidence type="ECO:0000256" key="3">
    <source>
        <dbReference type="ARBA" id="ARBA00022989"/>
    </source>
</evidence>
<feature type="transmembrane region" description="Helical" evidence="6">
    <location>
        <begin position="6"/>
        <end position="24"/>
    </location>
</feature>
<feature type="transmembrane region" description="Helical" evidence="6">
    <location>
        <begin position="136"/>
        <end position="158"/>
    </location>
</feature>
<keyword evidence="2 6" id="KW-0812">Transmembrane</keyword>
<dbReference type="InterPro" id="IPR038770">
    <property type="entry name" value="Na+/solute_symporter_sf"/>
</dbReference>
<comment type="subcellular location">
    <subcellularLocation>
        <location evidence="1">Membrane</location>
        <topology evidence="1">Multi-pass membrane protein</topology>
    </subcellularLocation>
</comment>
<feature type="region of interest" description="Disordered" evidence="5">
    <location>
        <begin position="280"/>
        <end position="342"/>
    </location>
</feature>
<evidence type="ECO:0000256" key="5">
    <source>
        <dbReference type="SAM" id="MobiDB-lite"/>
    </source>
</evidence>
<feature type="transmembrane region" description="Helical" evidence="6">
    <location>
        <begin position="254"/>
        <end position="272"/>
    </location>
</feature>
<protein>
    <submittedName>
        <fullName evidence="7">Bile acid:sodium symporter</fullName>
    </submittedName>
</protein>
<evidence type="ECO:0000256" key="4">
    <source>
        <dbReference type="ARBA" id="ARBA00023136"/>
    </source>
</evidence>
<organism evidence="7 8">
    <name type="scientific">Agromyces indicus</name>
    <dbReference type="NCBI Taxonomy" id="758919"/>
    <lineage>
        <taxon>Bacteria</taxon>
        <taxon>Bacillati</taxon>
        <taxon>Actinomycetota</taxon>
        <taxon>Actinomycetes</taxon>
        <taxon>Micrococcales</taxon>
        <taxon>Microbacteriaceae</taxon>
        <taxon>Agromyces</taxon>
    </lineage>
</organism>
<comment type="caution">
    <text evidence="7">The sequence shown here is derived from an EMBL/GenBank/DDBJ whole genome shotgun (WGS) entry which is preliminary data.</text>
</comment>
<dbReference type="InterPro" id="IPR004710">
    <property type="entry name" value="Bilac:Na_transpt"/>
</dbReference>
<proteinExistence type="predicted"/>
<dbReference type="PANTHER" id="PTHR10361">
    <property type="entry name" value="SODIUM-BILE ACID COTRANSPORTER"/>
    <property type="match status" value="1"/>
</dbReference>
<feature type="transmembrane region" description="Helical" evidence="6">
    <location>
        <begin position="170"/>
        <end position="189"/>
    </location>
</feature>
<feature type="transmembrane region" description="Helical" evidence="6">
    <location>
        <begin position="97"/>
        <end position="116"/>
    </location>
</feature>
<evidence type="ECO:0000256" key="6">
    <source>
        <dbReference type="SAM" id="Phobius"/>
    </source>
</evidence>
<dbReference type="InterPro" id="IPR002657">
    <property type="entry name" value="BilAc:Na_symport/Acr3"/>
</dbReference>
<gene>
    <name evidence="7" type="ORF">RH861_04340</name>
</gene>